<name>A0AA39PZG5_9AGAR</name>
<comment type="caution">
    <text evidence="1">The sequence shown here is derived from an EMBL/GenBank/DDBJ whole genome shotgun (WGS) entry which is preliminary data.</text>
</comment>
<accession>A0AA39PZG5</accession>
<organism evidence="1 2">
    <name type="scientific">Armillaria luteobubalina</name>
    <dbReference type="NCBI Taxonomy" id="153913"/>
    <lineage>
        <taxon>Eukaryota</taxon>
        <taxon>Fungi</taxon>
        <taxon>Dikarya</taxon>
        <taxon>Basidiomycota</taxon>
        <taxon>Agaricomycotina</taxon>
        <taxon>Agaricomycetes</taxon>
        <taxon>Agaricomycetidae</taxon>
        <taxon>Agaricales</taxon>
        <taxon>Marasmiineae</taxon>
        <taxon>Physalacriaceae</taxon>
        <taxon>Armillaria</taxon>
    </lineage>
</organism>
<proteinExistence type="predicted"/>
<gene>
    <name evidence="1" type="ORF">EDD18DRAFT_1109357</name>
</gene>
<evidence type="ECO:0000313" key="2">
    <source>
        <dbReference type="Proteomes" id="UP001175228"/>
    </source>
</evidence>
<dbReference type="Proteomes" id="UP001175228">
    <property type="component" value="Unassembled WGS sequence"/>
</dbReference>
<dbReference type="EMBL" id="JAUEPU010000032">
    <property type="protein sequence ID" value="KAK0491948.1"/>
    <property type="molecule type" value="Genomic_DNA"/>
</dbReference>
<dbReference type="AlphaFoldDB" id="A0AA39PZG5"/>
<reference evidence="1" key="1">
    <citation type="submission" date="2023-06" db="EMBL/GenBank/DDBJ databases">
        <authorList>
            <consortium name="Lawrence Berkeley National Laboratory"/>
            <person name="Ahrendt S."/>
            <person name="Sahu N."/>
            <person name="Indic B."/>
            <person name="Wong-Bajracharya J."/>
            <person name="Merenyi Z."/>
            <person name="Ke H.-M."/>
            <person name="Monk M."/>
            <person name="Kocsube S."/>
            <person name="Drula E."/>
            <person name="Lipzen A."/>
            <person name="Balint B."/>
            <person name="Henrissat B."/>
            <person name="Andreopoulos B."/>
            <person name="Martin F.M."/>
            <person name="Harder C.B."/>
            <person name="Rigling D."/>
            <person name="Ford K.L."/>
            <person name="Foster G.D."/>
            <person name="Pangilinan J."/>
            <person name="Papanicolaou A."/>
            <person name="Barry K."/>
            <person name="LaButti K."/>
            <person name="Viragh M."/>
            <person name="Koriabine M."/>
            <person name="Yan M."/>
            <person name="Riley R."/>
            <person name="Champramary S."/>
            <person name="Plett K.L."/>
            <person name="Tsai I.J."/>
            <person name="Slot J."/>
            <person name="Sipos G."/>
            <person name="Plett J."/>
            <person name="Nagy L.G."/>
            <person name="Grigoriev I.V."/>
        </authorList>
    </citation>
    <scope>NUCLEOTIDE SEQUENCE</scope>
    <source>
        <strain evidence="1">HWK02</strain>
    </source>
</reference>
<evidence type="ECO:0000313" key="1">
    <source>
        <dbReference type="EMBL" id="KAK0491948.1"/>
    </source>
</evidence>
<protein>
    <submittedName>
        <fullName evidence="1">Uncharacterized protein</fullName>
    </submittedName>
</protein>
<keyword evidence="2" id="KW-1185">Reference proteome</keyword>
<sequence>MHRFYLDKHGYVQPRAVVSVNEPGTVTKPSVESGKALPNLAKFDIGPCRTNTGMTISKLRCNVSVPRLGDSVRRLEALEARLYSHFYMEFGLDENLVQEWRELTKTDLKARILGLGDRYLFGLASLSNVWNCIPAIFYQISSSQTLTFICIDGMSLLFDLMSCYCRIKTYLTPAFANSLKCSSNLGTITRVSTCVTSSFWVPCQGYSARNRTYIPDDAIELRILSPPAVGVGPFRNWEDLRVPPYIEGIGISIRRYSWTYQDNVHRNVMSRKFFSFRSKNLVFSTRDLGISQAISPLWLLLIACAILWYKDSTMLRVLLECRLGLAICDLDHSMISMYRRSPNPQRLKRKKLSRDISVGGVSMTCPARRLRNFKRTVTWLCGYYEVLVPLSNSSRHPNVAETMPEEYNGRPGIHHSIPAFPFLPPLRASFSLYVAPSPGSDCRLFFFFVDCHVDSRLVAGFECLLAFEVDSHGRSLKCLSGDYHGQQKRYDAGSVGTLHSDPPCALKQPQRGVCISDTFAYHMLRRDWAGISHFRSYVVRPTPAHSFSLLLNGSDIDSPHPMVMHTASPTFSSFPSFTRSSNPYKEGILHDVELECIEPMTETRSREEATFVRVGSVRVDGGVGFMKKGYF</sequence>